<organism evidence="1 2">
    <name type="scientific">Pedobacter vanadiisoli</name>
    <dbReference type="NCBI Taxonomy" id="1761975"/>
    <lineage>
        <taxon>Bacteria</taxon>
        <taxon>Pseudomonadati</taxon>
        <taxon>Bacteroidota</taxon>
        <taxon>Sphingobacteriia</taxon>
        <taxon>Sphingobacteriales</taxon>
        <taxon>Sphingobacteriaceae</taxon>
        <taxon>Pedobacter</taxon>
    </lineage>
</organism>
<evidence type="ECO:0000313" key="1">
    <source>
        <dbReference type="EMBL" id="MFD2582237.1"/>
    </source>
</evidence>
<dbReference type="Pfam" id="PF03269">
    <property type="entry name" value="DUF268"/>
    <property type="match status" value="1"/>
</dbReference>
<reference evidence="2" key="1">
    <citation type="journal article" date="2019" name="Int. J. Syst. Evol. Microbiol.">
        <title>The Global Catalogue of Microorganisms (GCM) 10K type strain sequencing project: providing services to taxonomists for standard genome sequencing and annotation.</title>
        <authorList>
            <consortium name="The Broad Institute Genomics Platform"/>
            <consortium name="The Broad Institute Genome Sequencing Center for Infectious Disease"/>
            <person name="Wu L."/>
            <person name="Ma J."/>
        </authorList>
    </citation>
    <scope>NUCLEOTIDE SEQUENCE [LARGE SCALE GENOMIC DNA]</scope>
    <source>
        <strain evidence="2">KCTC 42866</strain>
    </source>
</reference>
<gene>
    <name evidence="1" type="ORF">ACFSR6_07045</name>
</gene>
<proteinExistence type="predicted"/>
<dbReference type="SUPFAM" id="SSF53335">
    <property type="entry name" value="S-adenosyl-L-methionine-dependent methyltransferases"/>
    <property type="match status" value="1"/>
</dbReference>
<sequence length="201" mass="22594">MEDKTKDTPFESHYTYHPAWAARILAQTRPDKHIDISSILHFSTLVSAFVPIDFYDYRPAKVILPGLKSEHADLTALPFASGSVQSISCMHTIEHIGLGRYGDPLDYDGDLKAIKELKRVLAPNGNLLMVVPIGKPKIAYNAHRIYAYDQLVSYFAPLDLVEFSLLPDDFIDVGLIKNASKEIADQQHWGCGCFWFKNLGK</sequence>
<dbReference type="Proteomes" id="UP001597461">
    <property type="component" value="Unassembled WGS sequence"/>
</dbReference>
<dbReference type="EMBL" id="JBHULL010000007">
    <property type="protein sequence ID" value="MFD2582237.1"/>
    <property type="molecule type" value="Genomic_DNA"/>
</dbReference>
<accession>A0ABW5MGA4</accession>
<dbReference type="InterPro" id="IPR029063">
    <property type="entry name" value="SAM-dependent_MTases_sf"/>
</dbReference>
<dbReference type="Gene3D" id="3.40.50.150">
    <property type="entry name" value="Vaccinia Virus protein VP39"/>
    <property type="match status" value="1"/>
</dbReference>
<dbReference type="InterPro" id="IPR004951">
    <property type="entry name" value="DUF268_CAE_spp"/>
</dbReference>
<name>A0ABW5MGA4_9SPHI</name>
<comment type="caution">
    <text evidence="1">The sequence shown here is derived from an EMBL/GenBank/DDBJ whole genome shotgun (WGS) entry which is preliminary data.</text>
</comment>
<evidence type="ECO:0000313" key="2">
    <source>
        <dbReference type="Proteomes" id="UP001597461"/>
    </source>
</evidence>
<protein>
    <submittedName>
        <fullName evidence="1">DUF268 domain-containing protein</fullName>
    </submittedName>
</protein>
<keyword evidence="2" id="KW-1185">Reference proteome</keyword>
<dbReference type="RefSeq" id="WP_379076832.1">
    <property type="nucleotide sequence ID" value="NZ_JBHULL010000007.1"/>
</dbReference>